<dbReference type="Gene3D" id="1.10.60.10">
    <property type="entry name" value="Iron dependent repressor, metal binding and dimerisation domain"/>
    <property type="match status" value="1"/>
</dbReference>
<dbReference type="InterPro" id="IPR036421">
    <property type="entry name" value="Fe_dep_repressor_sf"/>
</dbReference>
<evidence type="ECO:0000256" key="2">
    <source>
        <dbReference type="ARBA" id="ARBA00023015"/>
    </source>
</evidence>
<evidence type="ECO:0000259" key="5">
    <source>
        <dbReference type="PROSITE" id="PS50944"/>
    </source>
</evidence>
<feature type="domain" description="HTH dtxR-type" evidence="5">
    <location>
        <begin position="2"/>
        <end position="63"/>
    </location>
</feature>
<comment type="similarity">
    <text evidence="1">Belongs to the DtxR/MntR family.</text>
</comment>
<dbReference type="Gene3D" id="1.10.10.10">
    <property type="entry name" value="Winged helix-like DNA-binding domain superfamily/Winged helix DNA-binding domain"/>
    <property type="match status" value="1"/>
</dbReference>
<dbReference type="SUPFAM" id="SSF47979">
    <property type="entry name" value="Iron-dependent repressor protein, dimerization domain"/>
    <property type="match status" value="1"/>
</dbReference>
<dbReference type="InterPro" id="IPR022689">
    <property type="entry name" value="Iron_dep_repressor"/>
</dbReference>
<reference evidence="6 7" key="1">
    <citation type="journal article" date="2018" name="Int. J. Syst. Evol. Microbiol.">
        <title>Methylomusa anaerophila gen. nov., sp. nov., an anaerobic methanol-utilizing bacterium isolated from a microbial fuel cell.</title>
        <authorList>
            <person name="Amano N."/>
            <person name="Yamamuro A."/>
            <person name="Miyahara M."/>
            <person name="Kouzuma A."/>
            <person name="Abe T."/>
            <person name="Watanabe K."/>
        </authorList>
    </citation>
    <scope>NUCLEOTIDE SEQUENCE [LARGE SCALE GENOMIC DNA]</scope>
    <source>
        <strain evidence="6 7">MMFC1</strain>
    </source>
</reference>
<proteinExistence type="inferred from homology"/>
<dbReference type="OrthoDB" id="9791355at2"/>
<evidence type="ECO:0000313" key="6">
    <source>
        <dbReference type="EMBL" id="BBB92178.1"/>
    </source>
</evidence>
<keyword evidence="4" id="KW-0804">Transcription</keyword>
<evidence type="ECO:0000256" key="1">
    <source>
        <dbReference type="ARBA" id="ARBA00007871"/>
    </source>
</evidence>
<dbReference type="GO" id="GO:0003677">
    <property type="term" value="F:DNA binding"/>
    <property type="evidence" value="ECO:0007669"/>
    <property type="project" value="UniProtKB-KW"/>
</dbReference>
<keyword evidence="2" id="KW-0805">Transcription regulation</keyword>
<dbReference type="RefSeq" id="WP_126309109.1">
    <property type="nucleotide sequence ID" value="NZ_AP018449.1"/>
</dbReference>
<dbReference type="Pfam" id="PF02742">
    <property type="entry name" value="Fe_dep_repr_C"/>
    <property type="match status" value="1"/>
</dbReference>
<evidence type="ECO:0000313" key="7">
    <source>
        <dbReference type="Proteomes" id="UP000276437"/>
    </source>
</evidence>
<name>A0A348AM80_9FIRM</name>
<evidence type="ECO:0000256" key="4">
    <source>
        <dbReference type="ARBA" id="ARBA00023163"/>
    </source>
</evidence>
<dbReference type="EMBL" id="AP018449">
    <property type="protein sequence ID" value="BBB92178.1"/>
    <property type="molecule type" value="Genomic_DNA"/>
</dbReference>
<dbReference type="InterPro" id="IPR036390">
    <property type="entry name" value="WH_DNA-bd_sf"/>
</dbReference>
<dbReference type="InterPro" id="IPR050536">
    <property type="entry name" value="DtxR_MntR_Metal-Reg"/>
</dbReference>
<organism evidence="6 7">
    <name type="scientific">Methylomusa anaerophila</name>
    <dbReference type="NCBI Taxonomy" id="1930071"/>
    <lineage>
        <taxon>Bacteria</taxon>
        <taxon>Bacillati</taxon>
        <taxon>Bacillota</taxon>
        <taxon>Negativicutes</taxon>
        <taxon>Selenomonadales</taxon>
        <taxon>Sporomusaceae</taxon>
        <taxon>Methylomusa</taxon>
    </lineage>
</organism>
<keyword evidence="3" id="KW-0238">DNA-binding</keyword>
<protein>
    <submittedName>
        <fullName evidence="6">Transcriptional regulator MntR</fullName>
    </submittedName>
</protein>
<accession>A0A348AM80</accession>
<dbReference type="Pfam" id="PF01325">
    <property type="entry name" value="Fe_dep_repress"/>
    <property type="match status" value="1"/>
</dbReference>
<dbReference type="InterPro" id="IPR001367">
    <property type="entry name" value="Fe_dep_repressor"/>
</dbReference>
<dbReference type="KEGG" id="mana:MAMMFC1_02863"/>
<dbReference type="InterPro" id="IPR036388">
    <property type="entry name" value="WH-like_DNA-bd_sf"/>
</dbReference>
<gene>
    <name evidence="6" type="primary">mntR</name>
    <name evidence="6" type="ORF">MAMMFC1_02863</name>
</gene>
<dbReference type="SUPFAM" id="SSF46785">
    <property type="entry name" value="Winged helix' DNA-binding domain"/>
    <property type="match status" value="1"/>
</dbReference>
<keyword evidence="7" id="KW-1185">Reference proteome</keyword>
<dbReference type="AlphaFoldDB" id="A0A348AM80"/>
<dbReference type="InterPro" id="IPR022687">
    <property type="entry name" value="HTH_DTXR"/>
</dbReference>
<dbReference type="GO" id="GO:0046914">
    <property type="term" value="F:transition metal ion binding"/>
    <property type="evidence" value="ECO:0007669"/>
    <property type="project" value="InterPro"/>
</dbReference>
<dbReference type="PROSITE" id="PS50944">
    <property type="entry name" value="HTH_DTXR"/>
    <property type="match status" value="1"/>
</dbReference>
<dbReference type="GO" id="GO:0046983">
    <property type="term" value="F:protein dimerization activity"/>
    <property type="evidence" value="ECO:0007669"/>
    <property type="project" value="InterPro"/>
</dbReference>
<dbReference type="Proteomes" id="UP000276437">
    <property type="component" value="Chromosome"/>
</dbReference>
<dbReference type="PANTHER" id="PTHR33238">
    <property type="entry name" value="IRON (METAL) DEPENDENT REPRESSOR, DTXR FAMILY"/>
    <property type="match status" value="1"/>
</dbReference>
<dbReference type="SMART" id="SM00529">
    <property type="entry name" value="HTH_DTXR"/>
    <property type="match status" value="1"/>
</dbReference>
<dbReference type="PANTHER" id="PTHR33238:SF7">
    <property type="entry name" value="IRON-DEPENDENT TRANSCRIPTIONAL REGULATOR"/>
    <property type="match status" value="1"/>
</dbReference>
<evidence type="ECO:0000256" key="3">
    <source>
        <dbReference type="ARBA" id="ARBA00023125"/>
    </source>
</evidence>
<sequence>MLSPSLEDYLEEIYRFSVSNDIVRVTDISQKLNVKLPSVTKALGKLRAGGYITYQKYGMMGLTDKGRQMGCYLVERNTLLQDFLRTICADCDVAAEAEAMEHYLSKSTISSIKRLMGFMKENTEVYQRFVEYVQTTAYRHKG</sequence>
<dbReference type="GO" id="GO:0003700">
    <property type="term" value="F:DNA-binding transcription factor activity"/>
    <property type="evidence" value="ECO:0007669"/>
    <property type="project" value="InterPro"/>
</dbReference>